<dbReference type="PANTHER" id="PTHR12555">
    <property type="entry name" value="UBIQUITIN FUSION DEGRADATON PROTEIN 1"/>
    <property type="match status" value="1"/>
</dbReference>
<dbReference type="Gene3D" id="3.10.330.10">
    <property type="match status" value="1"/>
</dbReference>
<dbReference type="EMBL" id="VFQX01000041">
    <property type="protein sequence ID" value="KAF0976181.1"/>
    <property type="molecule type" value="Genomic_DNA"/>
</dbReference>
<feature type="region of interest" description="Disordered" evidence="1">
    <location>
        <begin position="69"/>
        <end position="93"/>
    </location>
</feature>
<evidence type="ECO:0000256" key="1">
    <source>
        <dbReference type="SAM" id="MobiDB-lite"/>
    </source>
</evidence>
<dbReference type="InterPro" id="IPR013083">
    <property type="entry name" value="Znf_RING/FYVE/PHD"/>
</dbReference>
<evidence type="ECO:0000313" key="3">
    <source>
        <dbReference type="EMBL" id="KAF0976181.1"/>
    </source>
</evidence>
<dbReference type="PANTHER" id="PTHR12555:SF15">
    <property type="entry name" value="FUSION DEGRADATION PROTEIN (UFD1), PUTATIVE (AFU_ORTHOLOGUE AFUA_4G04640)-RELATED"/>
    <property type="match status" value="1"/>
</dbReference>
<dbReference type="GO" id="GO:0036503">
    <property type="term" value="P:ERAD pathway"/>
    <property type="evidence" value="ECO:0007669"/>
    <property type="project" value="TreeGrafter"/>
</dbReference>
<dbReference type="OrthoDB" id="422728at2759"/>
<dbReference type="InterPro" id="IPR004854">
    <property type="entry name" value="Ufd1-like"/>
</dbReference>
<dbReference type="GeneID" id="68112074"/>
<keyword evidence="4" id="KW-1185">Reference proteome</keyword>
<dbReference type="VEuPathDB" id="AmoebaDB:NfTy_085790"/>
<dbReference type="Gene3D" id="3.30.40.10">
    <property type="entry name" value="Zinc/RING finger domain, C3HC4 (zinc finger)"/>
    <property type="match status" value="1"/>
</dbReference>
<dbReference type="GO" id="GO:0034098">
    <property type="term" value="C:VCP-NPL4-UFD1 AAA ATPase complex"/>
    <property type="evidence" value="ECO:0007669"/>
    <property type="project" value="TreeGrafter"/>
</dbReference>
<name>A0A6A5BPL3_NAEFO</name>
<sequence length="208" mass="23870">MQNHKSLLENAYRNFSTLNEGMSIPVVYGRKSYFIEVLKCEPDYSICVISDHYLDIKVDFAPALDFDDEEEKRTTNNSKTTEKPSETSLSTTFSSIATSQPPVVIDNVDMIECENCKRAVSQRTYVMHLSHCKRNVYNCTKCNNVVKLSEKESHSSIKNVNVLNVTKRWTKHILKNTCKMSVNLELSFASFVIWLLHSAIYMNTKQHA</sequence>
<reference evidence="3 4" key="1">
    <citation type="journal article" date="2019" name="Sci. Rep.">
        <title>Nanopore sequencing improves the draft genome of the human pathogenic amoeba Naegleria fowleri.</title>
        <authorList>
            <person name="Liechti N."/>
            <person name="Schurch N."/>
            <person name="Bruggmann R."/>
            <person name="Wittwer M."/>
        </authorList>
    </citation>
    <scope>NUCLEOTIDE SEQUENCE [LARGE SCALE GENOMIC DNA]</scope>
    <source>
        <strain evidence="3 4">ATCC 30894</strain>
    </source>
</reference>
<comment type="caution">
    <text evidence="3">The sequence shown here is derived from an EMBL/GenBank/DDBJ whole genome shotgun (WGS) entry which is preliminary data.</text>
</comment>
<accession>A0A6A5BPL3</accession>
<organism evidence="3 4">
    <name type="scientific">Naegleria fowleri</name>
    <name type="common">Brain eating amoeba</name>
    <dbReference type="NCBI Taxonomy" id="5763"/>
    <lineage>
        <taxon>Eukaryota</taxon>
        <taxon>Discoba</taxon>
        <taxon>Heterolobosea</taxon>
        <taxon>Tetramitia</taxon>
        <taxon>Eutetramitia</taxon>
        <taxon>Vahlkampfiidae</taxon>
        <taxon>Naegleria</taxon>
    </lineage>
</organism>
<protein>
    <recommendedName>
        <fullName evidence="2">Ubiquitin fusion degradation protein UFD1 N-terminal subdomain 2 domain-containing protein</fullName>
    </recommendedName>
</protein>
<dbReference type="VEuPathDB" id="AmoebaDB:NF0119190"/>
<evidence type="ECO:0000313" key="4">
    <source>
        <dbReference type="Proteomes" id="UP000444721"/>
    </source>
</evidence>
<gene>
    <name evidence="3" type="ORF">FDP41_004856</name>
</gene>
<feature type="domain" description="Ubiquitin fusion degradation protein UFD1 N-terminal subdomain 2" evidence="2">
    <location>
        <begin position="2"/>
        <end position="62"/>
    </location>
</feature>
<proteinExistence type="predicted"/>
<dbReference type="InterPro" id="IPR055418">
    <property type="entry name" value="UFD1_N2"/>
</dbReference>
<dbReference type="GO" id="GO:0006511">
    <property type="term" value="P:ubiquitin-dependent protein catabolic process"/>
    <property type="evidence" value="ECO:0007669"/>
    <property type="project" value="InterPro"/>
</dbReference>
<dbReference type="Pfam" id="PF24842">
    <property type="entry name" value="UFD1_N2"/>
    <property type="match status" value="1"/>
</dbReference>
<dbReference type="Pfam" id="PF23580">
    <property type="entry name" value="Znf_XAF1_N"/>
    <property type="match status" value="1"/>
</dbReference>
<dbReference type="VEuPathDB" id="AmoebaDB:FDP41_004856"/>
<dbReference type="GO" id="GO:0031593">
    <property type="term" value="F:polyubiquitin modification-dependent protein binding"/>
    <property type="evidence" value="ECO:0007669"/>
    <property type="project" value="TreeGrafter"/>
</dbReference>
<dbReference type="RefSeq" id="XP_044560894.1">
    <property type="nucleotide sequence ID" value="XM_044708316.1"/>
</dbReference>
<dbReference type="AlphaFoldDB" id="A0A6A5BPL3"/>
<evidence type="ECO:0000259" key="2">
    <source>
        <dbReference type="Pfam" id="PF24842"/>
    </source>
</evidence>
<dbReference type="Proteomes" id="UP000444721">
    <property type="component" value="Unassembled WGS sequence"/>
</dbReference>